<dbReference type="PANTHER" id="PTHR31280:SF16">
    <property type="entry name" value="GLS PROTEIN (DUF810)"/>
    <property type="match status" value="1"/>
</dbReference>
<evidence type="ECO:0000256" key="1">
    <source>
        <dbReference type="SAM" id="MobiDB-lite"/>
    </source>
</evidence>
<dbReference type="InterPro" id="IPR057984">
    <property type="entry name" value="PATROL1_C"/>
</dbReference>
<evidence type="ECO:0008006" key="6">
    <source>
        <dbReference type="Google" id="ProtNLM"/>
    </source>
</evidence>
<evidence type="ECO:0000313" key="4">
    <source>
        <dbReference type="EMBL" id="RVW38246.1"/>
    </source>
</evidence>
<dbReference type="Proteomes" id="UP000288805">
    <property type="component" value="Unassembled WGS sequence"/>
</dbReference>
<feature type="region of interest" description="Disordered" evidence="1">
    <location>
        <begin position="104"/>
        <end position="128"/>
    </location>
</feature>
<evidence type="ECO:0000313" key="5">
    <source>
        <dbReference type="Proteomes" id="UP000288805"/>
    </source>
</evidence>
<organism evidence="4 5">
    <name type="scientific">Vitis vinifera</name>
    <name type="common">Grape</name>
    <dbReference type="NCBI Taxonomy" id="29760"/>
    <lineage>
        <taxon>Eukaryota</taxon>
        <taxon>Viridiplantae</taxon>
        <taxon>Streptophyta</taxon>
        <taxon>Embryophyta</taxon>
        <taxon>Tracheophyta</taxon>
        <taxon>Spermatophyta</taxon>
        <taxon>Magnoliopsida</taxon>
        <taxon>eudicotyledons</taxon>
        <taxon>Gunneridae</taxon>
        <taxon>Pentapetalae</taxon>
        <taxon>rosids</taxon>
        <taxon>Vitales</taxon>
        <taxon>Vitaceae</taxon>
        <taxon>Viteae</taxon>
        <taxon>Vitis</taxon>
    </lineage>
</organism>
<dbReference type="PROSITE" id="PS51258">
    <property type="entry name" value="MHD1"/>
    <property type="match status" value="1"/>
</dbReference>
<feature type="domain" description="MHD1" evidence="2">
    <location>
        <begin position="564"/>
        <end position="728"/>
    </location>
</feature>
<feature type="domain" description="MHD2" evidence="3">
    <location>
        <begin position="859"/>
        <end position="969"/>
    </location>
</feature>
<dbReference type="InterPro" id="IPR008528">
    <property type="entry name" value="unc-13_homologue"/>
</dbReference>
<evidence type="ECO:0000259" key="2">
    <source>
        <dbReference type="PROSITE" id="PS51258"/>
    </source>
</evidence>
<dbReference type="AlphaFoldDB" id="A0A438DRX5"/>
<dbReference type="PROSITE" id="PS51259">
    <property type="entry name" value="MHD2"/>
    <property type="match status" value="1"/>
</dbReference>
<dbReference type="EMBL" id="QGNW01001508">
    <property type="protein sequence ID" value="RVW38246.1"/>
    <property type="molecule type" value="Genomic_DNA"/>
</dbReference>
<proteinExistence type="predicted"/>
<sequence length="1028" mass="115331">MANNIFRERGVGESKRHTTMIMVDGAAAMEFPNPFGEVGNSLSDSDLRETAYVIFVGAGRSSGGKPLTYISQSEKTERASSFSGAPPSLQRSLTSTAASKVKKALGLNSSSKRGAAKESSAAQAKSKKPVTVGELMRLQMRVSEQTDSRIRRGLLRIAAGQLGRRIESIVLPLELLQQFKSSDFPKQPEYEAWQKRNLKVLEAGLVLHPYLPLDKTDTASQRLRQIIRGALEKPIETGKNSESMQVLRNAVMSLACRSFDGHASETCHWADGSPLNLRIYQMLLEACFDINDETSIIEEVDDVLELIKKTWVILGMNQMLHNLCFAWVLFHRYIATSQVENDLLFAVNNLLMEVEKDAKATKDPVYLKALSSTLSSILVWAEKRLLTYHDTFCNGDIDLMQIVVSLGVTAAKILVEDISHEYRRKRKEVDVARDRVDTYIRSSLRAAFAQPNGLKYFGEHVFDSMLKTEDLRWLICPICVHRRMEKVDSMRQLSKNRKNSLPVLSILAQDISELAFNEKGMFSPILKKWHPLAAGVAVATLHACYGNELKQFVSSISELTPDALQVLKSADKLEKDLVLIAVADSVESEDGGKSIIQAMPPYEAEAVVAKLVKSWIRTRLDILKEWVDRNLQQEIDFWIQPTLADPYPGSFWIDIVWNPQANKERFAPSAVEVLRIIDETVEAFFLLPIQIHPVLLPDLLTGLDRCLQQYISKAKSGCGTRSTFIPTLPALTRCSTGSKFGAFKKKEKPHIAQRRKAQVGTTNGDGSFAIPQLCVRINTLQHIRKELQVLEKRIVTHLRNCESTHVEDNADGLGKRFELSAAACLEGIQQLCEATAYKVIFHDLSHVFWDGLYVGEVSSSRIEPLLQELEQILEIVSTTVHDRVRTRVITDIMRASFDGFLLVLLAGGPSRAFTLQDSEIIEEDFKFLMELFWANGDGLPTELIDKHSTIVKSILLLFHSDTESLIGRFRSVSLETYGSSAKSRLPLPPTSGQWNPTEPNTVLRVLCYRHDDMAAKFLKKNYNLPKKL</sequence>
<dbReference type="InterPro" id="IPR014772">
    <property type="entry name" value="Munc13_dom-2"/>
</dbReference>
<gene>
    <name evidence="4" type="ORF">CK203_071173</name>
</gene>
<dbReference type="Pfam" id="PF25761">
    <property type="entry name" value="TPR_PATROL1"/>
    <property type="match status" value="1"/>
</dbReference>
<name>A0A438DRX5_VITVI</name>
<protein>
    <recommendedName>
        <fullName evidence="6">MHD1 domain-containing protein</fullName>
    </recommendedName>
</protein>
<comment type="caution">
    <text evidence="4">The sequence shown here is derived from an EMBL/GenBank/DDBJ whole genome shotgun (WGS) entry which is preliminary data.</text>
</comment>
<evidence type="ECO:0000259" key="3">
    <source>
        <dbReference type="PROSITE" id="PS51259"/>
    </source>
</evidence>
<accession>A0A438DRX5</accession>
<dbReference type="PANTHER" id="PTHR31280">
    <property type="entry name" value="PROTEIN UNC-13 HOMOLOG"/>
    <property type="match status" value="1"/>
</dbReference>
<reference evidence="4 5" key="1">
    <citation type="journal article" date="2018" name="PLoS Genet.">
        <title>Population sequencing reveals clonal diversity and ancestral inbreeding in the grapevine cultivar Chardonnay.</title>
        <authorList>
            <person name="Roach M.J."/>
            <person name="Johnson D.L."/>
            <person name="Bohlmann J."/>
            <person name="van Vuuren H.J."/>
            <person name="Jones S.J."/>
            <person name="Pretorius I.S."/>
            <person name="Schmidt S.A."/>
            <person name="Borneman A.R."/>
        </authorList>
    </citation>
    <scope>NUCLEOTIDE SEQUENCE [LARGE SCALE GENOMIC DNA]</scope>
    <source>
        <strain evidence="5">cv. Chardonnay</strain>
        <tissue evidence="4">Leaf</tissue>
    </source>
</reference>
<dbReference type="InterPro" id="IPR014770">
    <property type="entry name" value="Munc13_1"/>
</dbReference>